<comment type="caution">
    <text evidence="3">The sequence shown here is derived from an EMBL/GenBank/DDBJ whole genome shotgun (WGS) entry which is preliminary data.</text>
</comment>
<dbReference type="Pfam" id="PF17111">
    <property type="entry name" value="PigL_N"/>
    <property type="match status" value="1"/>
</dbReference>
<feature type="region of interest" description="Disordered" evidence="1">
    <location>
        <begin position="414"/>
        <end position="433"/>
    </location>
</feature>
<evidence type="ECO:0000313" key="4">
    <source>
        <dbReference type="Proteomes" id="UP000038010"/>
    </source>
</evidence>
<protein>
    <recommendedName>
        <fullName evidence="2">Azaphilone pigments biosynthesis cluster protein L N-terminal domain-containing protein</fullName>
    </recommendedName>
</protein>
<dbReference type="STRING" id="1664694.A0A0N0NLC5"/>
<evidence type="ECO:0000313" key="3">
    <source>
        <dbReference type="EMBL" id="KPI39131.1"/>
    </source>
</evidence>
<evidence type="ECO:0000259" key="2">
    <source>
        <dbReference type="Pfam" id="PF17111"/>
    </source>
</evidence>
<evidence type="ECO:0000256" key="1">
    <source>
        <dbReference type="SAM" id="MobiDB-lite"/>
    </source>
</evidence>
<dbReference type="CDD" id="cd22265">
    <property type="entry name" value="UDM1_RNF168"/>
    <property type="match status" value="1"/>
</dbReference>
<proteinExistence type="predicted"/>
<dbReference type="EMBL" id="LFJN01000016">
    <property type="protein sequence ID" value="KPI39131.1"/>
    <property type="molecule type" value="Genomic_DNA"/>
</dbReference>
<dbReference type="Proteomes" id="UP000038010">
    <property type="component" value="Unassembled WGS sequence"/>
</dbReference>
<dbReference type="OrthoDB" id="432483at2759"/>
<dbReference type="InterPro" id="IPR031348">
    <property type="entry name" value="PigL_N"/>
</dbReference>
<keyword evidence="4" id="KW-1185">Reference proteome</keyword>
<dbReference type="AlphaFoldDB" id="A0A0N0NLC5"/>
<feature type="domain" description="Azaphilone pigments biosynthesis cluster protein L N-terminal" evidence="2">
    <location>
        <begin position="3"/>
        <end position="159"/>
    </location>
</feature>
<organism evidence="3 4">
    <name type="scientific">Cyphellophora attinorum</name>
    <dbReference type="NCBI Taxonomy" id="1664694"/>
    <lineage>
        <taxon>Eukaryota</taxon>
        <taxon>Fungi</taxon>
        <taxon>Dikarya</taxon>
        <taxon>Ascomycota</taxon>
        <taxon>Pezizomycotina</taxon>
        <taxon>Eurotiomycetes</taxon>
        <taxon>Chaetothyriomycetidae</taxon>
        <taxon>Chaetothyriales</taxon>
        <taxon>Cyphellophoraceae</taxon>
        <taxon>Cyphellophora</taxon>
    </lineage>
</organism>
<reference evidence="3 4" key="1">
    <citation type="submission" date="2015-06" db="EMBL/GenBank/DDBJ databases">
        <title>Draft genome of the ant-associated black yeast Phialophora attae CBS 131958.</title>
        <authorList>
            <person name="Moreno L.F."/>
            <person name="Stielow B.J."/>
            <person name="de Hoog S."/>
            <person name="Vicente V.A."/>
            <person name="Weiss V.A."/>
            <person name="de Vries M."/>
            <person name="Cruz L.M."/>
            <person name="Souza E.M."/>
        </authorList>
    </citation>
    <scope>NUCLEOTIDE SEQUENCE [LARGE SCALE GENOMIC DNA]</scope>
    <source>
        <strain evidence="3 4">CBS 131958</strain>
    </source>
</reference>
<dbReference type="RefSeq" id="XP_017999094.1">
    <property type="nucleotide sequence ID" value="XM_018144855.1"/>
</dbReference>
<sequence>MSDPLSVSASVIGLLTAGVAITKTLNDVVQQYKDVPKFSKSVQQEVTNITAALELLHPYLDQKARASSDRKALIQVEHVVTTLTGCVITYSDLQALLDTLHQDPKRAFDKLKWVRREKQISALVSDLQYHKSSLTLILTTLQCQSLQEAEQSSRRLARLVEGLLQSSSLVACRMAGMCDEGSIIAIANDNGDAASTIRASRSVDRRSMLADASQGIVPQHAFEQDLIASRVYNRAIFQRQSMTSRNSTAFYTTALSVLSGLSLSQVSTISFYALPVYSSDLSNSAHYHFGMDGSAATEAALQVRAHAAVFSSRGGPVLGSDLEYHPWIALDERSRFVAPRPAPVPPQSQQTQHEAGLNFQNSTLLAREVYLRAEEDRLRAIEKIVQREIAEKREELAAREKQLREIEARMEREKAVARTLSQPPVPLHTAKSP</sequence>
<accession>A0A0N0NLC5</accession>
<dbReference type="VEuPathDB" id="FungiDB:AB675_4698"/>
<dbReference type="GeneID" id="28736735"/>
<gene>
    <name evidence="3" type="ORF">AB675_4698</name>
</gene>
<name>A0A0N0NLC5_9EURO</name>